<reference evidence="1" key="1">
    <citation type="submission" date="2022-07" db="EMBL/GenBank/DDBJ databases">
        <authorList>
            <person name="Criscuolo A."/>
        </authorList>
    </citation>
    <scope>NUCLEOTIDE SEQUENCE</scope>
    <source>
        <strain evidence="1">CIP103197</strain>
    </source>
</reference>
<dbReference type="AlphaFoldDB" id="A0A9W4QXU7"/>
<evidence type="ECO:0008006" key="3">
    <source>
        <dbReference type="Google" id="ProtNLM"/>
    </source>
</evidence>
<dbReference type="RefSeq" id="WP_016900566.1">
    <property type="nucleotide sequence ID" value="NZ_CAMAPB010000025.1"/>
</dbReference>
<keyword evidence="2" id="KW-1185">Reference proteome</keyword>
<dbReference type="Pfam" id="PF12305">
    <property type="entry name" value="DUF3630"/>
    <property type="match status" value="1"/>
</dbReference>
<proteinExistence type="predicted"/>
<dbReference type="Proteomes" id="UP001152447">
    <property type="component" value="Unassembled WGS sequence"/>
</dbReference>
<dbReference type="InterPro" id="IPR022080">
    <property type="entry name" value="DUF3630"/>
</dbReference>
<dbReference type="EMBL" id="CAMAPB010000025">
    <property type="protein sequence ID" value="CAH9058729.1"/>
    <property type="molecule type" value="Genomic_DNA"/>
</dbReference>
<name>A0A9W4QXU7_PSEHA</name>
<accession>A0A9W4QXU7</accession>
<evidence type="ECO:0000313" key="2">
    <source>
        <dbReference type="Proteomes" id="UP001152447"/>
    </source>
</evidence>
<organism evidence="1 2">
    <name type="scientific">Pseudoalteromonas haloplanktis</name>
    <name type="common">Alteromonas haloplanktis</name>
    <dbReference type="NCBI Taxonomy" id="228"/>
    <lineage>
        <taxon>Bacteria</taxon>
        <taxon>Pseudomonadati</taxon>
        <taxon>Pseudomonadota</taxon>
        <taxon>Gammaproteobacteria</taxon>
        <taxon>Alteromonadales</taxon>
        <taxon>Pseudoalteromonadaceae</taxon>
        <taxon>Pseudoalteromonas</taxon>
    </lineage>
</organism>
<sequence>MTELEYDHTHQCIIIKPAELPHDEDFELWGTLFLHSDEISINEYAAGADRHQLRFNYANHTFNLNFEHYSQSVWINGEGQDADNLLAALTFYLT</sequence>
<evidence type="ECO:0000313" key="1">
    <source>
        <dbReference type="EMBL" id="CAH9058729.1"/>
    </source>
</evidence>
<protein>
    <recommendedName>
        <fullName evidence="3">DUF3630 domain-containing protein</fullName>
    </recommendedName>
</protein>
<gene>
    <name evidence="1" type="ORF">PSEHALCIP103_01921</name>
</gene>
<comment type="caution">
    <text evidence="1">The sequence shown here is derived from an EMBL/GenBank/DDBJ whole genome shotgun (WGS) entry which is preliminary data.</text>
</comment>